<reference evidence="2" key="1">
    <citation type="journal article" date="2017" name="bioRxiv">
        <title>Conservation of a gene cluster reveals novel cercosporin biosynthetic mechanisms and extends production to the genus Colletotrichum.</title>
        <authorList>
            <person name="de Jonge R."/>
            <person name="Ebert M.K."/>
            <person name="Huitt-Roehl C.R."/>
            <person name="Pal P."/>
            <person name="Suttle J.C."/>
            <person name="Spanner R.E."/>
            <person name="Neubauer J.D."/>
            <person name="Jurick W.M.II."/>
            <person name="Stott K.A."/>
            <person name="Secor G.A."/>
            <person name="Thomma B.P.H.J."/>
            <person name="Van de Peer Y."/>
            <person name="Townsend C.A."/>
            <person name="Bolton M.D."/>
        </authorList>
    </citation>
    <scope>NUCLEOTIDE SEQUENCE [LARGE SCALE GENOMIC DNA]</scope>
    <source>
        <strain evidence="2">CBS538.71</strain>
    </source>
</reference>
<protein>
    <submittedName>
        <fullName evidence="1">Uncharacterized protein</fullName>
    </submittedName>
</protein>
<organism evidence="1 2">
    <name type="scientific">Cercospora berteroae</name>
    <dbReference type="NCBI Taxonomy" id="357750"/>
    <lineage>
        <taxon>Eukaryota</taxon>
        <taxon>Fungi</taxon>
        <taxon>Dikarya</taxon>
        <taxon>Ascomycota</taxon>
        <taxon>Pezizomycotina</taxon>
        <taxon>Dothideomycetes</taxon>
        <taxon>Dothideomycetidae</taxon>
        <taxon>Mycosphaerellales</taxon>
        <taxon>Mycosphaerellaceae</taxon>
        <taxon>Cercospora</taxon>
    </lineage>
</organism>
<comment type="caution">
    <text evidence="1">The sequence shown here is derived from an EMBL/GenBank/DDBJ whole genome shotgun (WGS) entry which is preliminary data.</text>
</comment>
<dbReference type="AlphaFoldDB" id="A0A2S6CK87"/>
<gene>
    <name evidence="1" type="ORF">CBER1_03097</name>
</gene>
<dbReference type="EMBL" id="PNEN01000313">
    <property type="protein sequence ID" value="PPJ60147.1"/>
    <property type="molecule type" value="Genomic_DNA"/>
</dbReference>
<proteinExistence type="predicted"/>
<keyword evidence="2" id="KW-1185">Reference proteome</keyword>
<evidence type="ECO:0000313" key="2">
    <source>
        <dbReference type="Proteomes" id="UP000237631"/>
    </source>
</evidence>
<accession>A0A2S6CK87</accession>
<name>A0A2S6CK87_9PEZI</name>
<dbReference type="Proteomes" id="UP000237631">
    <property type="component" value="Unassembled WGS sequence"/>
</dbReference>
<sequence>MPAPAALQHEHARKELSYTAALQKASELLEEVKEKLDASNPVVTSLLISALQVNRAAFNGMNTAYGLLSGPGRVDEKKRKAAQATAERAIAAYKYSEALLNTPGMPFNKEQWSKEQTTIGMSKVQDLQEATAKRTKLNASLCDAHDAALPPPPDRETFEKRVEELNTVLKQLSASLEDSMVAGQEAYGQLTGELIDNEATVDDGVCMFHVKQEQDGYGEQGIGEEESEFPLQDASFDHITLPNNSKLLWAESQVESSPLNMRDKEGSRA</sequence>
<evidence type="ECO:0000313" key="1">
    <source>
        <dbReference type="EMBL" id="PPJ60147.1"/>
    </source>
</evidence>
<dbReference type="OrthoDB" id="10496791at2759"/>